<accession>A0A6P4YTZ0</accession>
<evidence type="ECO:0000256" key="3">
    <source>
        <dbReference type="ARBA" id="ARBA00023157"/>
    </source>
</evidence>
<evidence type="ECO:0000256" key="2">
    <source>
        <dbReference type="ARBA" id="ARBA00022837"/>
    </source>
</evidence>
<dbReference type="Pfam" id="PF16977">
    <property type="entry name" value="ApeC"/>
    <property type="match status" value="1"/>
</dbReference>
<feature type="coiled-coil region" evidence="5">
    <location>
        <begin position="710"/>
        <end position="737"/>
    </location>
</feature>
<keyword evidence="1" id="KW-0479">Metal-binding</keyword>
<dbReference type="PANTHER" id="PTHR19324:SF33">
    <property type="entry name" value="MUCIN-5AC"/>
    <property type="match status" value="1"/>
</dbReference>
<dbReference type="Pfam" id="PF22633">
    <property type="entry name" value="F5_F8_type_C_2"/>
    <property type="match status" value="1"/>
</dbReference>
<protein>
    <submittedName>
        <fullName evidence="11 12">Uncharacterized protein LOC109468288 isoform X1</fullName>
    </submittedName>
</protein>
<organism evidence="10 12">
    <name type="scientific">Branchiostoma belcheri</name>
    <name type="common">Amphioxus</name>
    <dbReference type="NCBI Taxonomy" id="7741"/>
    <lineage>
        <taxon>Eukaryota</taxon>
        <taxon>Metazoa</taxon>
        <taxon>Chordata</taxon>
        <taxon>Cephalochordata</taxon>
        <taxon>Leptocardii</taxon>
        <taxon>Amphioxiformes</taxon>
        <taxon>Branchiostomatidae</taxon>
        <taxon>Branchiostoma</taxon>
    </lineage>
</organism>
<dbReference type="OrthoDB" id="5954510at2759"/>
<dbReference type="Proteomes" id="UP000515135">
    <property type="component" value="Unplaced"/>
</dbReference>
<dbReference type="RefSeq" id="XP_019622102.1">
    <property type="nucleotide sequence ID" value="XM_019766543.1"/>
</dbReference>
<dbReference type="GeneID" id="109468288"/>
<evidence type="ECO:0000256" key="4">
    <source>
        <dbReference type="PROSITE-ProRule" id="PRU00059"/>
    </source>
</evidence>
<dbReference type="AlphaFoldDB" id="A0A6P4YTZ0"/>
<keyword evidence="3" id="KW-1015">Disulfide bond</keyword>
<dbReference type="InterPro" id="IPR035914">
    <property type="entry name" value="Sperma_CUB_dom_sf"/>
</dbReference>
<dbReference type="PANTHER" id="PTHR19324">
    <property type="entry name" value="PERFORIN-LIKE PROTEIN 1"/>
    <property type="match status" value="1"/>
</dbReference>
<dbReference type="PROSITE" id="PS01180">
    <property type="entry name" value="CUB"/>
    <property type="match status" value="1"/>
</dbReference>
<dbReference type="SMART" id="SM00034">
    <property type="entry name" value="CLECT"/>
    <property type="match status" value="2"/>
</dbReference>
<dbReference type="CDD" id="cd00041">
    <property type="entry name" value="CUB"/>
    <property type="match status" value="1"/>
</dbReference>
<dbReference type="Gene3D" id="2.60.120.260">
    <property type="entry name" value="Galactose-binding domain-like"/>
    <property type="match status" value="1"/>
</dbReference>
<dbReference type="GO" id="GO:0046872">
    <property type="term" value="F:metal ion binding"/>
    <property type="evidence" value="ECO:0007669"/>
    <property type="project" value="UniProtKB-KW"/>
</dbReference>
<feature type="region of interest" description="Disordered" evidence="6">
    <location>
        <begin position="140"/>
        <end position="168"/>
    </location>
</feature>
<dbReference type="FunFam" id="2.60.120.260:FF:000105">
    <property type="entry name" value="Sushi, von Willebrand factor type A, EGF and pentraxin domain-containing protein 1"/>
    <property type="match status" value="1"/>
</dbReference>
<comment type="caution">
    <text evidence="4">Lacks conserved residue(s) required for the propagation of feature annotation.</text>
</comment>
<keyword evidence="2" id="KW-0106">Calcium</keyword>
<dbReference type="PROSITE" id="PS50041">
    <property type="entry name" value="C_TYPE_LECTIN_2"/>
    <property type="match status" value="2"/>
</dbReference>
<dbReference type="InterPro" id="IPR008979">
    <property type="entry name" value="Galactose-bd-like_sf"/>
</dbReference>
<dbReference type="Pfam" id="PF00059">
    <property type="entry name" value="Lectin_C"/>
    <property type="match status" value="2"/>
</dbReference>
<evidence type="ECO:0000259" key="8">
    <source>
        <dbReference type="PROSITE" id="PS01180"/>
    </source>
</evidence>
<feature type="domain" description="C-type lectin" evidence="9">
    <location>
        <begin position="416"/>
        <end position="530"/>
    </location>
</feature>
<gene>
    <name evidence="11 12" type="primary">LOC109468288</name>
</gene>
<reference evidence="11 12" key="1">
    <citation type="submission" date="2025-04" db="UniProtKB">
        <authorList>
            <consortium name="RefSeq"/>
        </authorList>
    </citation>
    <scope>IDENTIFICATION</scope>
    <source>
        <tissue evidence="11 12">Gonad</tissue>
    </source>
</reference>
<evidence type="ECO:0000313" key="12">
    <source>
        <dbReference type="RefSeq" id="XP_019622102.1"/>
    </source>
</evidence>
<dbReference type="SMART" id="SM00607">
    <property type="entry name" value="FTP"/>
    <property type="match status" value="1"/>
</dbReference>
<name>A0A6P4YTZ0_BRABE</name>
<dbReference type="InterPro" id="IPR016186">
    <property type="entry name" value="C-type_lectin-like/link_sf"/>
</dbReference>
<evidence type="ECO:0000313" key="10">
    <source>
        <dbReference type="Proteomes" id="UP000515135"/>
    </source>
</evidence>
<dbReference type="CDD" id="cd00037">
    <property type="entry name" value="CLECT"/>
    <property type="match status" value="2"/>
</dbReference>
<dbReference type="InterPro" id="IPR001304">
    <property type="entry name" value="C-type_lectin-like"/>
</dbReference>
<feature type="compositionally biased region" description="Polar residues" evidence="6">
    <location>
        <begin position="142"/>
        <end position="155"/>
    </location>
</feature>
<dbReference type="SUPFAM" id="SSF49785">
    <property type="entry name" value="Galactose-binding domain-like"/>
    <property type="match status" value="1"/>
</dbReference>
<dbReference type="KEGG" id="bbel:109468288"/>
<feature type="domain" description="CUB" evidence="8">
    <location>
        <begin position="548"/>
        <end position="657"/>
    </location>
</feature>
<keyword evidence="7" id="KW-0732">Signal</keyword>
<dbReference type="SUPFAM" id="SSF56436">
    <property type="entry name" value="C-type lectin-like"/>
    <property type="match status" value="2"/>
</dbReference>
<evidence type="ECO:0000313" key="11">
    <source>
        <dbReference type="RefSeq" id="XP_019622101.1"/>
    </source>
</evidence>
<evidence type="ECO:0000256" key="7">
    <source>
        <dbReference type="SAM" id="SignalP"/>
    </source>
</evidence>
<sequence>MTAIMVKRLQLLLLLVVGMVQVPMLEGCRVVSISNNHPPSHASLMTTYTRTNMTSSGRPVYKSDTSDSYLYHIPARNGHSARWVVGKTVGATDGYTMFVKSDHSNADEITGQFFTLVHGVWKESANVNASCAVENVALGKPASQSSTATDGSNTAGLAVDGEKGTSVPDNQCTLTNPEISPWWEVDLGGDWPIETVRVLNRGDCCGRLLENFEVRIKGREWQSWGSSEMCGVPNHGTLANGQSITVDCGPPIVGRYVRIQLPERSDTDVLSVCEVEVFPGLGCPAGSIVHGGICYMPVNTPMNYGNARATCQHRGGTLSMPRHRHINAFLTDTAIREDMYSHYWIGLFKENGDWTWEDGNRLSGFRGWGTEQQITIGNCTVLRPDGTWQVESCETTAKFFCQVQAPVDLATVGYQKHGGAYLRAFSVKKTLDEAKVACDQFGGGRLAQPTTREFNDILTGIVGEASADEKFWIGLKMFEDFWSWSDGTPSEMSYSSWASGQPSGQGCVTTTSTGEWSVKNCDEEAFYVCQIGDESLYEMDPYSKVVRCGGTIDGSFGQIVSPGYGQSLNNPEELDCEWKITVPDGKVVQFTFGDFQLEENGNLEIFDFCPYGNRVESLSGTAESNLTITTTANEAFLKFSSSGLQPTHRFNISFQAISPPHRIYGLQNSQHTARNKRAAKAGGIKAGLKEVASFVSDLLFSLAGVVFNILNSLDTAHEEVLEKLNVLERKVDDIYEAIRNLGIMTRWQHEMVRAVQLYAESETRIKDMLDTLRTRFRITRNGTLEPILANEDLVQEWVDNVLTQGGGGMNSALNNMHRMVMGTESLFHGKSYIKIMDDLLKSQNHPTAIEQLRIIAEYIIDLQLSAYVAWILALRHNGDMGGVEEIMKRGHNKLSQQNCFMARYFYDWPAGTYGFPMATGGCPNGSSVTFEEGQYGMNGVNGFQWSQDDQLHLSGGVSRNTVKQRVCMKTTYSDSEDNVDWPKGSYCLFKYRSCPEGFSWGRLGFPGGTKTGVIPDGDVASDSTEMEYCCRNDGVASLAIRLPSRSPFYLLRHGGECQQVDGATVREEWIEYTGNGHRAGMTPDDDGDDNSHKIYYCFYSASGSSPNIPATPIISAAVPAHTANVISYVTCVIISLVTGLWALI</sequence>
<dbReference type="Gene3D" id="3.10.100.10">
    <property type="entry name" value="Mannose-Binding Protein A, subunit A"/>
    <property type="match status" value="2"/>
</dbReference>
<evidence type="ECO:0000256" key="1">
    <source>
        <dbReference type="ARBA" id="ARBA00022723"/>
    </source>
</evidence>
<dbReference type="Pfam" id="PF00431">
    <property type="entry name" value="CUB"/>
    <property type="match status" value="1"/>
</dbReference>
<dbReference type="SMART" id="SM00042">
    <property type="entry name" value="CUB"/>
    <property type="match status" value="1"/>
</dbReference>
<evidence type="ECO:0000256" key="5">
    <source>
        <dbReference type="SAM" id="Coils"/>
    </source>
</evidence>
<keyword evidence="10" id="KW-1185">Reference proteome</keyword>
<feature type="signal peptide" evidence="7">
    <location>
        <begin position="1"/>
        <end position="27"/>
    </location>
</feature>
<dbReference type="InterPro" id="IPR016187">
    <property type="entry name" value="CTDL_fold"/>
</dbReference>
<dbReference type="InterPro" id="IPR006585">
    <property type="entry name" value="FTP1"/>
</dbReference>
<proteinExistence type="predicted"/>
<dbReference type="SUPFAM" id="SSF49854">
    <property type="entry name" value="Spermadhesin, CUB domain"/>
    <property type="match status" value="1"/>
</dbReference>
<evidence type="ECO:0000256" key="6">
    <source>
        <dbReference type="SAM" id="MobiDB-lite"/>
    </source>
</evidence>
<feature type="domain" description="C-type lectin" evidence="9">
    <location>
        <begin position="290"/>
        <end position="402"/>
    </location>
</feature>
<dbReference type="InterPro" id="IPR031569">
    <property type="entry name" value="ApeC"/>
</dbReference>
<dbReference type="RefSeq" id="XP_019622101.1">
    <property type="nucleotide sequence ID" value="XM_019766542.1"/>
</dbReference>
<dbReference type="Gene3D" id="2.60.120.290">
    <property type="entry name" value="Spermadhesin, CUB domain"/>
    <property type="match status" value="1"/>
</dbReference>
<evidence type="ECO:0000259" key="9">
    <source>
        <dbReference type="PROSITE" id="PS50041"/>
    </source>
</evidence>
<dbReference type="InterPro" id="IPR000859">
    <property type="entry name" value="CUB_dom"/>
</dbReference>
<keyword evidence="5" id="KW-0175">Coiled coil</keyword>
<feature type="chain" id="PRO_5044647608" evidence="7">
    <location>
        <begin position="28"/>
        <end position="1144"/>
    </location>
</feature>